<dbReference type="AlphaFoldDB" id="A0A8R1DW15"/>
<evidence type="ECO:0000313" key="12">
    <source>
        <dbReference type="Proteomes" id="UP000005237"/>
    </source>
</evidence>
<dbReference type="Pfam" id="PF03351">
    <property type="entry name" value="DOMON"/>
    <property type="match status" value="3"/>
</dbReference>
<feature type="domain" description="Cytochrome b561" evidence="10">
    <location>
        <begin position="510"/>
        <end position="721"/>
    </location>
</feature>
<dbReference type="SMART" id="SM00665">
    <property type="entry name" value="B561"/>
    <property type="match status" value="1"/>
</dbReference>
<dbReference type="InterPro" id="IPR006593">
    <property type="entry name" value="Cyt_b561/ferric_Rdtase_TM"/>
</dbReference>
<keyword evidence="5 8" id="KW-1133">Transmembrane helix</keyword>
<keyword evidence="12" id="KW-1185">Reference proteome</keyword>
<dbReference type="GO" id="GO:0099072">
    <property type="term" value="P:regulation of postsynaptic membrane neurotransmitter receptor levels"/>
    <property type="evidence" value="ECO:0007669"/>
    <property type="project" value="TreeGrafter"/>
</dbReference>
<keyword evidence="2" id="KW-0813">Transport</keyword>
<comment type="subcellular location">
    <subcellularLocation>
        <location evidence="1">Membrane</location>
    </subcellularLocation>
</comment>
<evidence type="ECO:0008006" key="13">
    <source>
        <dbReference type="Google" id="ProtNLM"/>
    </source>
</evidence>
<dbReference type="SMART" id="SM00664">
    <property type="entry name" value="DoH"/>
    <property type="match status" value="3"/>
</dbReference>
<feature type="transmembrane region" description="Helical" evidence="8">
    <location>
        <begin position="787"/>
        <end position="811"/>
    </location>
</feature>
<name>A0A8R1DW15_CAEJA</name>
<feature type="domain" description="DOMON" evidence="9">
    <location>
        <begin position="381"/>
        <end position="507"/>
    </location>
</feature>
<keyword evidence="3 8" id="KW-0812">Transmembrane</keyword>
<keyword evidence="4" id="KW-0249">Electron transport</keyword>
<protein>
    <recommendedName>
        <fullName evidence="13">Cytochrome b561 domain-containing protein</fullName>
    </recommendedName>
</protein>
<evidence type="ECO:0000256" key="8">
    <source>
        <dbReference type="SAM" id="Phobius"/>
    </source>
</evidence>
<feature type="region of interest" description="Disordered" evidence="7">
    <location>
        <begin position="348"/>
        <end position="370"/>
    </location>
</feature>
<dbReference type="PANTHER" id="PTHR46902:SF1">
    <property type="entry name" value="DOMON DOMAIN-CONTAINING PROTEIN FRRS1L"/>
    <property type="match status" value="1"/>
</dbReference>
<feature type="transmembrane region" description="Helical" evidence="8">
    <location>
        <begin position="689"/>
        <end position="712"/>
    </location>
</feature>
<feature type="transmembrane region" description="Helical" evidence="8">
    <location>
        <begin position="546"/>
        <end position="571"/>
    </location>
</feature>
<dbReference type="PANTHER" id="PTHR46902">
    <property type="entry name" value="DOMON DOMAIN-CONTAINING PROTEIN FRRS1L"/>
    <property type="match status" value="1"/>
</dbReference>
<evidence type="ECO:0000256" key="6">
    <source>
        <dbReference type="ARBA" id="ARBA00023136"/>
    </source>
</evidence>
<sequence length="813" mass="87882">MPAKDSCYGVDGDIGASYRVVDESHIEFEIFGPANTTVNENVYIALGFSDDEKMNNISVIECSKLPSESSPTMKFSYNPAFTNARIAGEPAIRARLIQQSTGRISDGSVYCKGVVNVGGDSSNSQIFKWDKTRGYHLMMAAGFTDQNGLTVHSGSCVSILTFLDQLDNHGFNDATCGVSKGCFAPADCSGGCDEIRTSWAVLGPNKIHVELTGKAETLNRYIAMGFSTNGKMGNTSVIECSSFADQPYSMTFSYNQVGEHYLNLRPTTDVSALFTNRQVQYVDGVLYCSADVNVAGDLNDVTVFKYDPAAKYSIILATGATNGTTKTLGYHHTKRSVAPFQLLNDYTTPTDAPTDAPAPTGSGTFDESTCGKSKACYSPSDNDVVAYRVISDDSIEFEIFSTQSSSSGVYTALGFSSNGKMSPASVIECSALGSQPLSMKFSSNSGYSNSRIAGEEAIRGQYITNTETSFVDGKIYCKGTVKSDGNSNSEIFKYNPDEKYYLIVAKGSASAGGLGYHGQTGRYVSSQRLLSDLSAGNGSGSKVTLVILHAIFMTVAWMTMVPIAVIFARVLRSSWPTVKPGGLLIWFHIHRGANLVGIALMIAGFVLILVHKDWTFVTSGWGGKHAIIGIISLCLAWLQPFISTLRCSPNDPRRPIFNYIHRGIGVIAMVLATTAICIAGYHFTSDRNVAQLILALIPIAMIFALSIFFIIFNNVVDVDTKSFAKNINVSGSRTDDIPMRPTSKTESETTWTIRSPPSDQSTNTNSSSNREVPMEKKRAWVNRFREFVVYGAVLVFVAIGAILSVFFALGLSS</sequence>
<dbReference type="CDD" id="cd08760">
    <property type="entry name" value="Cyt_b561_FRRS1_like"/>
    <property type="match status" value="1"/>
</dbReference>
<dbReference type="EnsemblMetazoa" id="CJA13793.1">
    <property type="protein sequence ID" value="CJA13793.1"/>
    <property type="gene ID" value="WBGene00132997"/>
</dbReference>
<feature type="compositionally biased region" description="Polar residues" evidence="7">
    <location>
        <begin position="361"/>
        <end position="370"/>
    </location>
</feature>
<dbReference type="Proteomes" id="UP000005237">
    <property type="component" value="Unassembled WGS sequence"/>
</dbReference>
<evidence type="ECO:0000259" key="9">
    <source>
        <dbReference type="PROSITE" id="PS50836"/>
    </source>
</evidence>
<feature type="transmembrane region" description="Helical" evidence="8">
    <location>
        <begin position="592"/>
        <end position="610"/>
    </location>
</feature>
<evidence type="ECO:0000256" key="1">
    <source>
        <dbReference type="ARBA" id="ARBA00004370"/>
    </source>
</evidence>
<feature type="compositionally biased region" description="Basic and acidic residues" evidence="7">
    <location>
        <begin position="734"/>
        <end position="747"/>
    </location>
</feature>
<dbReference type="PROSITE" id="PS50939">
    <property type="entry name" value="CYTOCHROME_B561"/>
    <property type="match status" value="1"/>
</dbReference>
<evidence type="ECO:0000256" key="4">
    <source>
        <dbReference type="ARBA" id="ARBA00022982"/>
    </source>
</evidence>
<evidence type="ECO:0000256" key="2">
    <source>
        <dbReference type="ARBA" id="ARBA00022448"/>
    </source>
</evidence>
<reference evidence="11" key="2">
    <citation type="submission" date="2022-06" db="UniProtKB">
        <authorList>
            <consortium name="EnsemblMetazoa"/>
        </authorList>
    </citation>
    <scope>IDENTIFICATION</scope>
    <source>
        <strain evidence="11">DF5081</strain>
    </source>
</reference>
<feature type="compositionally biased region" description="Low complexity" evidence="7">
    <location>
        <begin position="755"/>
        <end position="769"/>
    </location>
</feature>
<reference evidence="12" key="1">
    <citation type="submission" date="2010-08" db="EMBL/GenBank/DDBJ databases">
        <authorList>
            <consortium name="Caenorhabditis japonica Sequencing Consortium"/>
            <person name="Wilson R.K."/>
        </authorList>
    </citation>
    <scope>NUCLEOTIDE SEQUENCE [LARGE SCALE GENOMIC DNA]</scope>
    <source>
        <strain evidence="12">DF5081</strain>
    </source>
</reference>
<feature type="region of interest" description="Disordered" evidence="7">
    <location>
        <begin position="734"/>
        <end position="772"/>
    </location>
</feature>
<feature type="transmembrane region" description="Helical" evidence="8">
    <location>
        <begin position="663"/>
        <end position="683"/>
    </location>
</feature>
<dbReference type="InterPro" id="IPR042789">
    <property type="entry name" value="FRRS1L"/>
</dbReference>
<evidence type="ECO:0000256" key="5">
    <source>
        <dbReference type="ARBA" id="ARBA00022989"/>
    </source>
</evidence>
<feature type="transmembrane region" description="Helical" evidence="8">
    <location>
        <begin position="622"/>
        <end position="642"/>
    </location>
</feature>
<organism evidence="11 12">
    <name type="scientific">Caenorhabditis japonica</name>
    <dbReference type="NCBI Taxonomy" id="281687"/>
    <lineage>
        <taxon>Eukaryota</taxon>
        <taxon>Metazoa</taxon>
        <taxon>Ecdysozoa</taxon>
        <taxon>Nematoda</taxon>
        <taxon>Chromadorea</taxon>
        <taxon>Rhabditida</taxon>
        <taxon>Rhabditina</taxon>
        <taxon>Rhabditomorpha</taxon>
        <taxon>Rhabditoidea</taxon>
        <taxon>Rhabditidae</taxon>
        <taxon>Peloderinae</taxon>
        <taxon>Caenorhabditis</taxon>
    </lineage>
</organism>
<proteinExistence type="predicted"/>
<feature type="domain" description="DOMON" evidence="9">
    <location>
        <begin position="12"/>
        <end position="142"/>
    </location>
</feature>
<dbReference type="InterPro" id="IPR005018">
    <property type="entry name" value="DOMON_domain"/>
</dbReference>
<feature type="domain" description="DOMON" evidence="9">
    <location>
        <begin position="193"/>
        <end position="319"/>
    </location>
</feature>
<evidence type="ECO:0000259" key="10">
    <source>
        <dbReference type="PROSITE" id="PS50939"/>
    </source>
</evidence>
<evidence type="ECO:0000256" key="7">
    <source>
        <dbReference type="SAM" id="MobiDB-lite"/>
    </source>
</evidence>
<dbReference type="Gene3D" id="1.20.120.1770">
    <property type="match status" value="1"/>
</dbReference>
<keyword evidence="6 8" id="KW-0472">Membrane</keyword>
<evidence type="ECO:0000313" key="11">
    <source>
        <dbReference type="EnsemblMetazoa" id="CJA13793.1"/>
    </source>
</evidence>
<accession>A0A8R1DW15</accession>
<dbReference type="GO" id="GO:1900449">
    <property type="term" value="P:regulation of glutamate receptor signaling pathway"/>
    <property type="evidence" value="ECO:0007669"/>
    <property type="project" value="InterPro"/>
</dbReference>
<feature type="compositionally biased region" description="Low complexity" evidence="7">
    <location>
        <begin position="348"/>
        <end position="360"/>
    </location>
</feature>
<evidence type="ECO:0000256" key="3">
    <source>
        <dbReference type="ARBA" id="ARBA00022692"/>
    </source>
</evidence>
<dbReference type="GO" id="GO:0016020">
    <property type="term" value="C:membrane"/>
    <property type="evidence" value="ECO:0007669"/>
    <property type="project" value="UniProtKB-SubCell"/>
</dbReference>
<dbReference type="PROSITE" id="PS50836">
    <property type="entry name" value="DOMON"/>
    <property type="match status" value="3"/>
</dbReference>